<keyword evidence="3" id="KW-1185">Reference proteome</keyword>
<accession>A0ABP8LMP7</accession>
<dbReference type="Gene3D" id="3.40.50.1110">
    <property type="entry name" value="SGNH hydrolase"/>
    <property type="match status" value="1"/>
</dbReference>
<evidence type="ECO:0000313" key="2">
    <source>
        <dbReference type="EMBL" id="GAA4431697.1"/>
    </source>
</evidence>
<dbReference type="Pfam" id="PF13472">
    <property type="entry name" value="Lipase_GDSL_2"/>
    <property type="match status" value="1"/>
</dbReference>
<sequence>MTSPFLRLGLRAFFVLTGLLLLSGSPRKVVWTALGDSITYLNDHPEQTGNRITKGYLSLITEKHPEISYINKGFNGWSAVRIAEKIETLGLEPSDVYTIFLGTNDWWQGQPLGTFSDYLDNTGPGTVSGAFRIILDKFRRLNPQAKIILITPLQRGDFVHISNFKNNAYGSYKAKNGQELADFAKMIVRIGRHEKIPTVDLFRKSGITSNNMVRFKRLREPGKASYKNFGYPEYSEIPFDPEKDEYPYPAEAIYMTYDGLHPSDEGYRLIAGKILKKWKPGKGNR</sequence>
<protein>
    <recommendedName>
        <fullName evidence="1">SGNH hydrolase-type esterase domain-containing protein</fullName>
    </recommendedName>
</protein>
<dbReference type="Proteomes" id="UP001501508">
    <property type="component" value="Unassembled WGS sequence"/>
</dbReference>
<organism evidence="2 3">
    <name type="scientific">Ravibacter arvi</name>
    <dbReference type="NCBI Taxonomy" id="2051041"/>
    <lineage>
        <taxon>Bacteria</taxon>
        <taxon>Pseudomonadati</taxon>
        <taxon>Bacteroidota</taxon>
        <taxon>Cytophagia</taxon>
        <taxon>Cytophagales</taxon>
        <taxon>Spirosomataceae</taxon>
        <taxon>Ravibacter</taxon>
    </lineage>
</organism>
<reference evidence="3" key="1">
    <citation type="journal article" date="2019" name="Int. J. Syst. Evol. Microbiol.">
        <title>The Global Catalogue of Microorganisms (GCM) 10K type strain sequencing project: providing services to taxonomists for standard genome sequencing and annotation.</title>
        <authorList>
            <consortium name="The Broad Institute Genomics Platform"/>
            <consortium name="The Broad Institute Genome Sequencing Center for Infectious Disease"/>
            <person name="Wu L."/>
            <person name="Ma J."/>
        </authorList>
    </citation>
    <scope>NUCLEOTIDE SEQUENCE [LARGE SCALE GENOMIC DNA]</scope>
    <source>
        <strain evidence="3">JCM 31920</strain>
    </source>
</reference>
<dbReference type="RefSeq" id="WP_345026209.1">
    <property type="nucleotide sequence ID" value="NZ_BAABEY010000001.1"/>
</dbReference>
<feature type="domain" description="SGNH hydrolase-type esterase" evidence="1">
    <location>
        <begin position="33"/>
        <end position="269"/>
    </location>
</feature>
<proteinExistence type="predicted"/>
<dbReference type="EMBL" id="BAABEY010000001">
    <property type="protein sequence ID" value="GAA4431697.1"/>
    <property type="molecule type" value="Genomic_DNA"/>
</dbReference>
<dbReference type="InterPro" id="IPR013830">
    <property type="entry name" value="SGNH_hydro"/>
</dbReference>
<dbReference type="InterPro" id="IPR051532">
    <property type="entry name" value="Ester_Hydrolysis_Enzymes"/>
</dbReference>
<gene>
    <name evidence="2" type="ORF">GCM10023091_02840</name>
</gene>
<dbReference type="PANTHER" id="PTHR30383:SF5">
    <property type="entry name" value="SGNH HYDROLASE-TYPE ESTERASE DOMAIN-CONTAINING PROTEIN"/>
    <property type="match status" value="1"/>
</dbReference>
<dbReference type="CDD" id="cd00229">
    <property type="entry name" value="SGNH_hydrolase"/>
    <property type="match status" value="1"/>
</dbReference>
<comment type="caution">
    <text evidence="2">The sequence shown here is derived from an EMBL/GenBank/DDBJ whole genome shotgun (WGS) entry which is preliminary data.</text>
</comment>
<name>A0ABP8LMP7_9BACT</name>
<dbReference type="PANTHER" id="PTHR30383">
    <property type="entry name" value="THIOESTERASE 1/PROTEASE 1/LYSOPHOSPHOLIPASE L1"/>
    <property type="match status" value="1"/>
</dbReference>
<evidence type="ECO:0000259" key="1">
    <source>
        <dbReference type="Pfam" id="PF13472"/>
    </source>
</evidence>
<dbReference type="InterPro" id="IPR036514">
    <property type="entry name" value="SGNH_hydro_sf"/>
</dbReference>
<evidence type="ECO:0000313" key="3">
    <source>
        <dbReference type="Proteomes" id="UP001501508"/>
    </source>
</evidence>
<dbReference type="SUPFAM" id="SSF52266">
    <property type="entry name" value="SGNH hydrolase"/>
    <property type="match status" value="1"/>
</dbReference>